<evidence type="ECO:0000313" key="1">
    <source>
        <dbReference type="EMBL" id="NME69023.1"/>
    </source>
</evidence>
<dbReference type="PANTHER" id="PTHR39337">
    <property type="entry name" value="BLR5642 PROTEIN"/>
    <property type="match status" value="1"/>
</dbReference>
<proteinExistence type="predicted"/>
<keyword evidence="2" id="KW-1185">Reference proteome</keyword>
<dbReference type="AlphaFoldDB" id="A0A7X9RUM9"/>
<sequence>MFYRRKVILAIIESLNGKVDKLKLQKLLFIFNERKSKNKVYDFVPFQFGCYSFSAHADIQTMIKKEFISEVDDKSYIKLDQTNYFNQLKKEDQRILKEVIKLFGNSKTENVVKYTYMNYPFYAINSIIAKDILPDKYYERILESKPKDNDTILFTIGYEGISLEEYLLRLLKNNVKLLVDVRKNPLSMKFGFSKTLLKKYCSNLDIQYIHIPDVGIVSEKRQKLDNQKDYDLLFENYKQTVLKTESKSKDEILSLLDEHNRIALTCFEADICQCHRLHLAKSLIDMRPDLTLKHI</sequence>
<organism evidence="1 2">
    <name type="scientific">Flammeovirga aprica JL-4</name>
    <dbReference type="NCBI Taxonomy" id="694437"/>
    <lineage>
        <taxon>Bacteria</taxon>
        <taxon>Pseudomonadati</taxon>
        <taxon>Bacteroidota</taxon>
        <taxon>Cytophagia</taxon>
        <taxon>Cytophagales</taxon>
        <taxon>Flammeovirgaceae</taxon>
        <taxon>Flammeovirga</taxon>
    </lineage>
</organism>
<gene>
    <name evidence="1" type="ORF">HHU12_13700</name>
</gene>
<dbReference type="EMBL" id="JABANE010000033">
    <property type="protein sequence ID" value="NME69023.1"/>
    <property type="molecule type" value="Genomic_DNA"/>
</dbReference>
<comment type="caution">
    <text evidence="1">The sequence shown here is derived from an EMBL/GenBank/DDBJ whole genome shotgun (WGS) entry which is preliminary data.</text>
</comment>
<dbReference type="PANTHER" id="PTHR39337:SF1">
    <property type="entry name" value="BLR5642 PROTEIN"/>
    <property type="match status" value="1"/>
</dbReference>
<protein>
    <submittedName>
        <fullName evidence="1">DUF488 domain-containing protein</fullName>
    </submittedName>
</protein>
<accession>A0A7X9RUM9</accession>
<reference evidence="1 2" key="1">
    <citation type="submission" date="2020-04" db="EMBL/GenBank/DDBJ databases">
        <title>Flammeovirga sp. SR4, a novel species isolated from seawater.</title>
        <authorList>
            <person name="Wang X."/>
        </authorList>
    </citation>
    <scope>NUCLEOTIDE SEQUENCE [LARGE SCALE GENOMIC DNA]</scope>
    <source>
        <strain evidence="1 2">ATCC 23126</strain>
    </source>
</reference>
<dbReference type="Proteomes" id="UP000576082">
    <property type="component" value="Unassembled WGS sequence"/>
</dbReference>
<name>A0A7X9RUM9_9BACT</name>
<dbReference type="RefSeq" id="WP_169657310.1">
    <property type="nucleotide sequence ID" value="NZ_JABANE010000033.1"/>
</dbReference>
<evidence type="ECO:0000313" key="2">
    <source>
        <dbReference type="Proteomes" id="UP000576082"/>
    </source>
</evidence>
<dbReference type="Pfam" id="PF04343">
    <property type="entry name" value="DUF488"/>
    <property type="match status" value="1"/>
</dbReference>
<dbReference type="InterPro" id="IPR007438">
    <property type="entry name" value="DUF488"/>
</dbReference>